<dbReference type="InterPro" id="IPR035919">
    <property type="entry name" value="EAL_sf"/>
</dbReference>
<reference evidence="2" key="2">
    <citation type="submission" date="2020-09" db="EMBL/GenBank/DDBJ databases">
        <authorList>
            <person name="Sun Q."/>
            <person name="Kim S."/>
        </authorList>
    </citation>
    <scope>NUCLEOTIDE SEQUENCE</scope>
    <source>
        <strain evidence="2">KCTC 42249</strain>
    </source>
</reference>
<dbReference type="Pfam" id="PF00563">
    <property type="entry name" value="EAL"/>
    <property type="match status" value="1"/>
</dbReference>
<dbReference type="InterPro" id="IPR050706">
    <property type="entry name" value="Cyclic-di-GMP_PDE-like"/>
</dbReference>
<dbReference type="PANTHER" id="PTHR33121:SF76">
    <property type="entry name" value="SIGNALING PROTEIN"/>
    <property type="match status" value="1"/>
</dbReference>
<dbReference type="EMBL" id="BMZQ01000001">
    <property type="protein sequence ID" value="GHD11408.1"/>
    <property type="molecule type" value="Genomic_DNA"/>
</dbReference>
<sequence length="289" mass="31062">MIDQARIDNAIILDEIGIATAVFGSFRLKSVFQPIFTAGASALSPWGVEARLRPLREGLQVAPAVLAETLAASEVPFFEALCRALHIDNHPNIGVDGMSLFCSIDARHALDPARILSELEFLSTRVEEVGMNPKLLVCSIAETEKLEKSVLVRLAAAIRLHGFSLGVDDFAAGFPSLEQVACVEPNIVKFDGPWFRRVTSVPRASKLLGPLFAGFRESGADVLVDGIETVDQLNAALDADAVLVQGPLLSPPALAGALFPTEPLERAALGVPQGNVVRLADRRRIDQQR</sequence>
<dbReference type="SUPFAM" id="SSF141868">
    <property type="entry name" value="EAL domain-like"/>
    <property type="match status" value="1"/>
</dbReference>
<dbReference type="Gene3D" id="3.20.20.450">
    <property type="entry name" value="EAL domain"/>
    <property type="match status" value="1"/>
</dbReference>
<dbReference type="RefSeq" id="WP_189502774.1">
    <property type="nucleotide sequence ID" value="NZ_BMZQ01000001.1"/>
</dbReference>
<dbReference type="PANTHER" id="PTHR33121">
    <property type="entry name" value="CYCLIC DI-GMP PHOSPHODIESTERASE PDEF"/>
    <property type="match status" value="1"/>
</dbReference>
<dbReference type="SMART" id="SM00052">
    <property type="entry name" value="EAL"/>
    <property type="match status" value="1"/>
</dbReference>
<name>A0A8J3GLC8_9HYPH</name>
<reference evidence="2" key="1">
    <citation type="journal article" date="2014" name="Int. J. Syst. Evol. Microbiol.">
        <title>Complete genome sequence of Corynebacterium casei LMG S-19264T (=DSM 44701T), isolated from a smear-ripened cheese.</title>
        <authorList>
            <consortium name="US DOE Joint Genome Institute (JGI-PGF)"/>
            <person name="Walter F."/>
            <person name="Albersmeier A."/>
            <person name="Kalinowski J."/>
            <person name="Ruckert C."/>
        </authorList>
    </citation>
    <scope>NUCLEOTIDE SEQUENCE</scope>
    <source>
        <strain evidence="2">KCTC 42249</strain>
    </source>
</reference>
<dbReference type="InterPro" id="IPR001633">
    <property type="entry name" value="EAL_dom"/>
</dbReference>
<evidence type="ECO:0000313" key="3">
    <source>
        <dbReference type="Proteomes" id="UP000630142"/>
    </source>
</evidence>
<dbReference type="Proteomes" id="UP000630142">
    <property type="component" value="Unassembled WGS sequence"/>
</dbReference>
<proteinExistence type="predicted"/>
<protein>
    <submittedName>
        <fullName evidence="2">Diguanylate phosphodiesterase</fullName>
    </submittedName>
</protein>
<dbReference type="CDD" id="cd01948">
    <property type="entry name" value="EAL"/>
    <property type="match status" value="1"/>
</dbReference>
<feature type="domain" description="EAL" evidence="1">
    <location>
        <begin position="9"/>
        <end position="266"/>
    </location>
</feature>
<evidence type="ECO:0000313" key="2">
    <source>
        <dbReference type="EMBL" id="GHD11408.1"/>
    </source>
</evidence>
<dbReference type="PROSITE" id="PS50883">
    <property type="entry name" value="EAL"/>
    <property type="match status" value="1"/>
</dbReference>
<comment type="caution">
    <text evidence="2">The sequence shown here is derived from an EMBL/GenBank/DDBJ whole genome shotgun (WGS) entry which is preliminary data.</text>
</comment>
<accession>A0A8J3GLC8</accession>
<dbReference type="GO" id="GO:0071111">
    <property type="term" value="F:cyclic-guanylate-specific phosphodiesterase activity"/>
    <property type="evidence" value="ECO:0007669"/>
    <property type="project" value="InterPro"/>
</dbReference>
<gene>
    <name evidence="2" type="ORF">GCM10016234_14510</name>
</gene>
<organism evidence="2 3">
    <name type="scientific">Tianweitania populi</name>
    <dbReference type="NCBI Taxonomy" id="1607949"/>
    <lineage>
        <taxon>Bacteria</taxon>
        <taxon>Pseudomonadati</taxon>
        <taxon>Pseudomonadota</taxon>
        <taxon>Alphaproteobacteria</taxon>
        <taxon>Hyphomicrobiales</taxon>
        <taxon>Phyllobacteriaceae</taxon>
        <taxon>Tianweitania</taxon>
    </lineage>
</organism>
<dbReference type="AlphaFoldDB" id="A0A8J3GLC8"/>
<evidence type="ECO:0000259" key="1">
    <source>
        <dbReference type="PROSITE" id="PS50883"/>
    </source>
</evidence>
<keyword evidence="3" id="KW-1185">Reference proteome</keyword>